<comment type="subunit">
    <text evidence="10">Monomer.</text>
</comment>
<dbReference type="InterPro" id="IPR027417">
    <property type="entry name" value="P-loop_NTPase"/>
</dbReference>
<dbReference type="PANTHER" id="PTHR11088">
    <property type="entry name" value="TRNA DIMETHYLALLYLTRANSFERASE"/>
    <property type="match status" value="1"/>
</dbReference>
<evidence type="ECO:0000256" key="4">
    <source>
        <dbReference type="ARBA" id="ARBA00022679"/>
    </source>
</evidence>
<comment type="caution">
    <text evidence="10">Lacks conserved residue(s) required for the propagation of feature annotation.</text>
</comment>
<feature type="binding site" evidence="10">
    <location>
        <begin position="83"/>
        <end position="90"/>
    </location>
    <ligand>
        <name>ATP</name>
        <dbReference type="ChEBI" id="CHEBI:30616"/>
    </ligand>
</feature>
<reference evidence="14 15" key="2">
    <citation type="submission" date="2020-03" db="EMBL/GenBank/DDBJ databases">
        <title>Kangsaoukella pontilimi gen. nov., sp. nov., a new member of the family Rhodobacteraceae isolated from a tidal mudflat.</title>
        <authorList>
            <person name="Kim I.S."/>
        </authorList>
    </citation>
    <scope>NUCLEOTIDE SEQUENCE [LARGE SCALE GENOMIC DNA]</scope>
    <source>
        <strain evidence="14 15">GH1-50</strain>
    </source>
</reference>
<keyword evidence="5 10" id="KW-0819">tRNA processing</keyword>
<evidence type="ECO:0000256" key="10">
    <source>
        <dbReference type="HAMAP-Rule" id="MF_00185"/>
    </source>
</evidence>
<evidence type="ECO:0000256" key="7">
    <source>
        <dbReference type="ARBA" id="ARBA00022840"/>
    </source>
</evidence>
<comment type="caution">
    <text evidence="14">The sequence shown here is derived from an EMBL/GenBank/DDBJ whole genome shotgun (WGS) entry which is preliminary data.</text>
</comment>
<keyword evidence="15" id="KW-1185">Reference proteome</keyword>
<dbReference type="GO" id="GO:0052381">
    <property type="term" value="F:tRNA dimethylallyltransferase activity"/>
    <property type="evidence" value="ECO:0007669"/>
    <property type="project" value="UniProtKB-UniRule"/>
</dbReference>
<dbReference type="SUPFAM" id="SSF52540">
    <property type="entry name" value="P-loop containing nucleoside triphosphate hydrolases"/>
    <property type="match status" value="2"/>
</dbReference>
<evidence type="ECO:0000313" key="14">
    <source>
        <dbReference type="EMBL" id="MXQ07219.1"/>
    </source>
</evidence>
<evidence type="ECO:0000256" key="3">
    <source>
        <dbReference type="ARBA" id="ARBA00005842"/>
    </source>
</evidence>
<dbReference type="Proteomes" id="UP000480350">
    <property type="component" value="Unassembled WGS sequence"/>
</dbReference>
<dbReference type="GO" id="GO:0006400">
    <property type="term" value="P:tRNA modification"/>
    <property type="evidence" value="ECO:0007669"/>
    <property type="project" value="TreeGrafter"/>
</dbReference>
<feature type="site" description="Interaction with substrate tRNA" evidence="10">
    <location>
        <position position="169"/>
    </location>
</feature>
<dbReference type="Gene3D" id="3.40.50.300">
    <property type="entry name" value="P-loop containing nucleotide triphosphate hydrolases"/>
    <property type="match status" value="1"/>
</dbReference>
<evidence type="ECO:0000256" key="2">
    <source>
        <dbReference type="ARBA" id="ARBA00003213"/>
    </source>
</evidence>
<evidence type="ECO:0000256" key="11">
    <source>
        <dbReference type="RuleBase" id="RU003783"/>
    </source>
</evidence>
<accession>A0A7C9ND66</accession>
<evidence type="ECO:0000256" key="8">
    <source>
        <dbReference type="ARBA" id="ARBA00022842"/>
    </source>
</evidence>
<organism evidence="14 15">
    <name type="scientific">Kangsaoukella pontilimi</name>
    <dbReference type="NCBI Taxonomy" id="2691042"/>
    <lineage>
        <taxon>Bacteria</taxon>
        <taxon>Pseudomonadati</taxon>
        <taxon>Pseudomonadota</taxon>
        <taxon>Alphaproteobacteria</taxon>
        <taxon>Rhodobacterales</taxon>
        <taxon>Paracoccaceae</taxon>
        <taxon>Kangsaoukella</taxon>
    </lineage>
</organism>
<reference evidence="14 15" key="1">
    <citation type="submission" date="2019-12" db="EMBL/GenBank/DDBJ databases">
        <authorList>
            <person name="Lee S.D."/>
        </authorList>
    </citation>
    <scope>NUCLEOTIDE SEQUENCE [LARGE SCALE GENOMIC DNA]</scope>
    <source>
        <strain evidence="14 15">GH1-50</strain>
    </source>
</reference>
<dbReference type="EMBL" id="WUPT01000001">
    <property type="protein sequence ID" value="MXQ07219.1"/>
    <property type="molecule type" value="Genomic_DNA"/>
</dbReference>
<evidence type="ECO:0000256" key="5">
    <source>
        <dbReference type="ARBA" id="ARBA00022694"/>
    </source>
</evidence>
<sequence>MQAEPLVSHQGLARDLQKHTLVGRFRAIVGHRGGSLSIGVLHAGEKCRKTAAGSTRKQPLTETTDIPRLLDALDPSRPVLLAGPTASGKSALAFALAERTGGPIVNADALQVFSDWRVLTARPGPEDEARHHHALYGHVPGKEPYSVGQWLRDLAPFLDGPPPVIVGGTGLYFTALTEGLADIPETPQPVRAEAMQRIAADGADTLLEEIDAETAARIDRQNPMRIQRAWEVLQTTGRGLATWQDETGPPLLPLDRAEAILLDAPKDWLTPRIEARFAQMIRTGALDEARANADTFDPNQPSAKAIGAAELVAHIRGQMSLEEAAQRATLLTRQYAKRQRSWFRARMGGWRHIRAADVSA</sequence>
<dbReference type="Gene3D" id="1.10.20.140">
    <property type="match status" value="1"/>
</dbReference>
<dbReference type="EC" id="2.5.1.75" evidence="10"/>
<dbReference type="InterPro" id="IPR018022">
    <property type="entry name" value="IPT"/>
</dbReference>
<dbReference type="AlphaFoldDB" id="A0A7C9ND66"/>
<dbReference type="PANTHER" id="PTHR11088:SF60">
    <property type="entry name" value="TRNA DIMETHYLALLYLTRANSFERASE"/>
    <property type="match status" value="1"/>
</dbReference>
<keyword evidence="6 10" id="KW-0547">Nucleotide-binding</keyword>
<keyword evidence="8 10" id="KW-0460">Magnesium</keyword>
<keyword evidence="4 10" id="KW-0808">Transferase</keyword>
<evidence type="ECO:0000256" key="13">
    <source>
        <dbReference type="RuleBase" id="RU003785"/>
    </source>
</evidence>
<dbReference type="Pfam" id="PF01715">
    <property type="entry name" value="IPPT"/>
    <property type="match status" value="1"/>
</dbReference>
<evidence type="ECO:0000256" key="12">
    <source>
        <dbReference type="RuleBase" id="RU003784"/>
    </source>
</evidence>
<dbReference type="InterPro" id="IPR039657">
    <property type="entry name" value="Dimethylallyltransferase"/>
</dbReference>
<evidence type="ECO:0000256" key="9">
    <source>
        <dbReference type="ARBA" id="ARBA00049563"/>
    </source>
</evidence>
<comment type="similarity">
    <text evidence="3 10 13">Belongs to the IPP transferase family.</text>
</comment>
<keyword evidence="7 10" id="KW-0067">ATP-binding</keyword>
<comment type="catalytic activity">
    <reaction evidence="9 10 11">
        <text>adenosine(37) in tRNA + dimethylallyl diphosphate = N(6)-dimethylallyladenosine(37) in tRNA + diphosphate</text>
        <dbReference type="Rhea" id="RHEA:26482"/>
        <dbReference type="Rhea" id="RHEA-COMP:10162"/>
        <dbReference type="Rhea" id="RHEA-COMP:10375"/>
        <dbReference type="ChEBI" id="CHEBI:33019"/>
        <dbReference type="ChEBI" id="CHEBI:57623"/>
        <dbReference type="ChEBI" id="CHEBI:74411"/>
        <dbReference type="ChEBI" id="CHEBI:74415"/>
        <dbReference type="EC" id="2.5.1.75"/>
    </reaction>
</comment>
<proteinExistence type="inferred from homology"/>
<evidence type="ECO:0000313" key="15">
    <source>
        <dbReference type="Proteomes" id="UP000480350"/>
    </source>
</evidence>
<name>A0A7C9ND66_9RHOB</name>
<protein>
    <recommendedName>
        <fullName evidence="10">tRNA dimethylallyltransferase</fullName>
        <ecNumber evidence="10">2.5.1.75</ecNumber>
    </recommendedName>
    <alternativeName>
        <fullName evidence="10">Dimethylallyl diphosphate:tRNA dimethylallyltransferase</fullName>
        <shortName evidence="10">DMAPP:tRNA dimethylallyltransferase</shortName>
        <shortName evidence="10">DMATase</shortName>
    </alternativeName>
    <alternativeName>
        <fullName evidence="10">Isopentenyl-diphosphate:tRNA isopentenyltransferase</fullName>
        <shortName evidence="10">IPP transferase</shortName>
        <shortName evidence="10">IPPT</shortName>
        <shortName evidence="10">IPTase</shortName>
    </alternativeName>
</protein>
<dbReference type="NCBIfam" id="TIGR00174">
    <property type="entry name" value="miaA"/>
    <property type="match status" value="1"/>
</dbReference>
<feature type="site" description="Interaction with substrate tRNA" evidence="10">
    <location>
        <position position="191"/>
    </location>
</feature>
<evidence type="ECO:0000256" key="6">
    <source>
        <dbReference type="ARBA" id="ARBA00022741"/>
    </source>
</evidence>
<gene>
    <name evidence="10 14" type="primary">miaA</name>
    <name evidence="14" type="ORF">GQ651_05110</name>
</gene>
<comment type="cofactor">
    <cofactor evidence="1 10">
        <name>Mg(2+)</name>
        <dbReference type="ChEBI" id="CHEBI:18420"/>
    </cofactor>
</comment>
<dbReference type="HAMAP" id="MF_00185">
    <property type="entry name" value="IPP_trans"/>
    <property type="match status" value="1"/>
</dbReference>
<dbReference type="GO" id="GO:0005524">
    <property type="term" value="F:ATP binding"/>
    <property type="evidence" value="ECO:0007669"/>
    <property type="project" value="UniProtKB-UniRule"/>
</dbReference>
<comment type="function">
    <text evidence="2 10 12">Catalyzes the transfer of a dimethylallyl group onto the adenine at position 37 in tRNAs that read codons beginning with uridine, leading to the formation of N6-(dimethylallyl)adenosine (i(6)A).</text>
</comment>
<evidence type="ECO:0000256" key="1">
    <source>
        <dbReference type="ARBA" id="ARBA00001946"/>
    </source>
</evidence>
<feature type="binding site" evidence="10">
    <location>
        <begin position="85"/>
        <end position="90"/>
    </location>
    <ligand>
        <name>substrate</name>
    </ligand>
</feature>